<accession>A0ACC0BD38</accession>
<sequence length="250" mass="27304">MEKFVTANKQAVFSFKNDFSGWGTRIFERPENAMRDSYGRQQWEIYCNIDRDLDTKLELLNPTRTQQPKDNQEEMCETRGGIGMATCPLGSIGGSHVVLLVNSLTSKVTISMEKGNKASSSSSSFTMDLFGPKDSSKSSSSSNSVFGSVFGPSSTGLGKDSYNSGIMGTSPSSSSRNSNSGNVKPVGNYSEYHVNQKNRGGGENGRKTNKENNYQNETGEPCYFNSSIYYGGQEVYSPTAQTTNSQHIKI</sequence>
<keyword evidence="2" id="KW-1185">Reference proteome</keyword>
<name>A0ACC0BD38_CATRO</name>
<dbReference type="Proteomes" id="UP001060085">
    <property type="component" value="Linkage Group LG03"/>
</dbReference>
<protein>
    <submittedName>
        <fullName evidence="1">Uncharacterized protein</fullName>
    </submittedName>
</protein>
<comment type="caution">
    <text evidence="1">The sequence shown here is derived from an EMBL/GenBank/DDBJ whole genome shotgun (WGS) entry which is preliminary data.</text>
</comment>
<reference evidence="2" key="1">
    <citation type="journal article" date="2023" name="Nat. Plants">
        <title>Single-cell RNA sequencing provides a high-resolution roadmap for understanding the multicellular compartmentation of specialized metabolism.</title>
        <authorList>
            <person name="Sun S."/>
            <person name="Shen X."/>
            <person name="Li Y."/>
            <person name="Li Y."/>
            <person name="Wang S."/>
            <person name="Li R."/>
            <person name="Zhang H."/>
            <person name="Shen G."/>
            <person name="Guo B."/>
            <person name="Wei J."/>
            <person name="Xu J."/>
            <person name="St-Pierre B."/>
            <person name="Chen S."/>
            <person name="Sun C."/>
        </authorList>
    </citation>
    <scope>NUCLEOTIDE SEQUENCE [LARGE SCALE GENOMIC DNA]</scope>
</reference>
<gene>
    <name evidence="1" type="ORF">M9H77_10943</name>
</gene>
<organism evidence="1 2">
    <name type="scientific">Catharanthus roseus</name>
    <name type="common">Madagascar periwinkle</name>
    <name type="synonym">Vinca rosea</name>
    <dbReference type="NCBI Taxonomy" id="4058"/>
    <lineage>
        <taxon>Eukaryota</taxon>
        <taxon>Viridiplantae</taxon>
        <taxon>Streptophyta</taxon>
        <taxon>Embryophyta</taxon>
        <taxon>Tracheophyta</taxon>
        <taxon>Spermatophyta</taxon>
        <taxon>Magnoliopsida</taxon>
        <taxon>eudicotyledons</taxon>
        <taxon>Gunneridae</taxon>
        <taxon>Pentapetalae</taxon>
        <taxon>asterids</taxon>
        <taxon>lamiids</taxon>
        <taxon>Gentianales</taxon>
        <taxon>Apocynaceae</taxon>
        <taxon>Rauvolfioideae</taxon>
        <taxon>Vinceae</taxon>
        <taxon>Catharanthinae</taxon>
        <taxon>Catharanthus</taxon>
    </lineage>
</organism>
<dbReference type="EMBL" id="CM044703">
    <property type="protein sequence ID" value="KAI5670579.1"/>
    <property type="molecule type" value="Genomic_DNA"/>
</dbReference>
<evidence type="ECO:0000313" key="1">
    <source>
        <dbReference type="EMBL" id="KAI5670579.1"/>
    </source>
</evidence>
<evidence type="ECO:0000313" key="2">
    <source>
        <dbReference type="Proteomes" id="UP001060085"/>
    </source>
</evidence>
<proteinExistence type="predicted"/>